<evidence type="ECO:0000256" key="12">
    <source>
        <dbReference type="SAM" id="Phobius"/>
    </source>
</evidence>
<dbReference type="EMBL" id="QJRX01000002">
    <property type="protein sequence ID" value="PYC28586.1"/>
    <property type="molecule type" value="Genomic_DNA"/>
</dbReference>
<evidence type="ECO:0000256" key="1">
    <source>
        <dbReference type="ARBA" id="ARBA00004377"/>
    </source>
</evidence>
<dbReference type="Pfam" id="PF12019">
    <property type="entry name" value="GspH"/>
    <property type="match status" value="1"/>
</dbReference>
<name>A0A2V4MEU2_AQUAC</name>
<keyword evidence="4" id="KW-0488">Methylation</keyword>
<dbReference type="GO" id="GO:0005886">
    <property type="term" value="C:plasma membrane"/>
    <property type="evidence" value="ECO:0007669"/>
    <property type="project" value="UniProtKB-SubCell"/>
</dbReference>
<gene>
    <name evidence="14" type="ORF">DMO17_02790</name>
</gene>
<evidence type="ECO:0000259" key="13">
    <source>
        <dbReference type="Pfam" id="PF12019"/>
    </source>
</evidence>
<comment type="caution">
    <text evidence="14">The sequence shown here is derived from an EMBL/GenBank/DDBJ whole genome shotgun (WGS) entry which is preliminary data.</text>
</comment>
<keyword evidence="6 12" id="KW-0812">Transmembrane</keyword>
<evidence type="ECO:0000256" key="8">
    <source>
        <dbReference type="ARBA" id="ARBA00023136"/>
    </source>
</evidence>
<keyword evidence="3" id="KW-1003">Cell membrane</keyword>
<dbReference type="InterPro" id="IPR012902">
    <property type="entry name" value="N_methyl_site"/>
</dbReference>
<dbReference type="InterPro" id="IPR022346">
    <property type="entry name" value="T2SS_GspH"/>
</dbReference>
<dbReference type="GO" id="GO:0015628">
    <property type="term" value="P:protein secretion by the type II secretion system"/>
    <property type="evidence" value="ECO:0007669"/>
    <property type="project" value="InterPro"/>
</dbReference>
<evidence type="ECO:0000256" key="3">
    <source>
        <dbReference type="ARBA" id="ARBA00022475"/>
    </source>
</evidence>
<dbReference type="NCBIfam" id="TIGR02532">
    <property type="entry name" value="IV_pilin_GFxxxE"/>
    <property type="match status" value="1"/>
</dbReference>
<evidence type="ECO:0000256" key="10">
    <source>
        <dbReference type="ARBA" id="ARBA00030775"/>
    </source>
</evidence>
<feature type="region of interest" description="Disordered" evidence="11">
    <location>
        <begin position="144"/>
        <end position="163"/>
    </location>
</feature>
<evidence type="ECO:0000256" key="2">
    <source>
        <dbReference type="ARBA" id="ARBA00021549"/>
    </source>
</evidence>
<evidence type="ECO:0000256" key="4">
    <source>
        <dbReference type="ARBA" id="ARBA00022481"/>
    </source>
</evidence>
<dbReference type="SUPFAM" id="SSF54523">
    <property type="entry name" value="Pili subunits"/>
    <property type="match status" value="1"/>
</dbReference>
<feature type="transmembrane region" description="Helical" evidence="12">
    <location>
        <begin position="12"/>
        <end position="30"/>
    </location>
</feature>
<sequence>MPCRPSTKGFSLIELMITISLLGIALAIATPNLTRMVRNQQVEAQAQTINSLMQFARAEAVIRRTPVTISNAGNVWTVSTSTEVLRRETFDTGQADIATSPSPLSLTYSSNGASSSVGETRIIVCRDDMANFAYLVTIEPSGSSRIHNRGHDSDTTLLGDCVP</sequence>
<evidence type="ECO:0000313" key="14">
    <source>
        <dbReference type="EMBL" id="PYC28586.1"/>
    </source>
</evidence>
<evidence type="ECO:0000313" key="15">
    <source>
        <dbReference type="Proteomes" id="UP000248146"/>
    </source>
</evidence>
<dbReference type="GO" id="GO:0015627">
    <property type="term" value="C:type II protein secretion system complex"/>
    <property type="evidence" value="ECO:0007669"/>
    <property type="project" value="InterPro"/>
</dbReference>
<dbReference type="Gene3D" id="3.55.40.10">
    <property type="entry name" value="minor pseudopilin epsh domain"/>
    <property type="match status" value="1"/>
</dbReference>
<dbReference type="InterPro" id="IPR045584">
    <property type="entry name" value="Pilin-like"/>
</dbReference>
<comment type="subcellular location">
    <subcellularLocation>
        <location evidence="1">Cell inner membrane</location>
        <topology evidence="1">Single-pass membrane protein</topology>
    </subcellularLocation>
</comment>
<proteinExistence type="inferred from homology"/>
<evidence type="ECO:0000256" key="5">
    <source>
        <dbReference type="ARBA" id="ARBA00022519"/>
    </source>
</evidence>
<feature type="domain" description="General secretion pathway GspH" evidence="13">
    <location>
        <begin position="45"/>
        <end position="142"/>
    </location>
</feature>
<evidence type="ECO:0000256" key="6">
    <source>
        <dbReference type="ARBA" id="ARBA00022692"/>
    </source>
</evidence>
<keyword evidence="5" id="KW-0997">Cell inner membrane</keyword>
<comment type="similarity">
    <text evidence="9">Belongs to the GSP H family.</text>
</comment>
<dbReference type="PROSITE" id="PS00409">
    <property type="entry name" value="PROKAR_NTER_METHYL"/>
    <property type="match status" value="1"/>
</dbReference>
<protein>
    <recommendedName>
        <fullName evidence="2">Type II secretion system protein H</fullName>
    </recommendedName>
    <alternativeName>
        <fullName evidence="10">General secretion pathway protein H</fullName>
    </alternativeName>
</protein>
<dbReference type="RefSeq" id="WP_110681358.1">
    <property type="nucleotide sequence ID" value="NZ_CP154874.1"/>
</dbReference>
<accession>A0A2V4MEU2</accession>
<dbReference type="OrthoDB" id="6880007at2"/>
<evidence type="ECO:0000256" key="11">
    <source>
        <dbReference type="SAM" id="MobiDB-lite"/>
    </source>
</evidence>
<keyword evidence="7 12" id="KW-1133">Transmembrane helix</keyword>
<dbReference type="Pfam" id="PF07963">
    <property type="entry name" value="N_methyl"/>
    <property type="match status" value="1"/>
</dbReference>
<keyword evidence="8 12" id="KW-0472">Membrane</keyword>
<evidence type="ECO:0000256" key="9">
    <source>
        <dbReference type="ARBA" id="ARBA00025772"/>
    </source>
</evidence>
<dbReference type="Proteomes" id="UP000248146">
    <property type="component" value="Unassembled WGS sequence"/>
</dbReference>
<dbReference type="AlphaFoldDB" id="A0A2V4MEU2"/>
<evidence type="ECO:0000256" key="7">
    <source>
        <dbReference type="ARBA" id="ARBA00022989"/>
    </source>
</evidence>
<reference evidence="14 15" key="1">
    <citation type="submission" date="2018-06" db="EMBL/GenBank/DDBJ databases">
        <title>Pseudomonas diversity within urban Lake Michigan freshwaters.</title>
        <authorList>
            <person name="Batrich M."/>
            <person name="Hatzopoulos T."/>
            <person name="Putonti C."/>
        </authorList>
    </citation>
    <scope>NUCLEOTIDE SEQUENCE [LARGE SCALE GENOMIC DNA]</scope>
    <source>
        <strain evidence="14 15">MB-090714</strain>
    </source>
</reference>
<organism evidence="14 15">
    <name type="scientific">Aquipseudomonas alcaligenes</name>
    <name type="common">Pseudomonas alcaligenes</name>
    <dbReference type="NCBI Taxonomy" id="43263"/>
    <lineage>
        <taxon>Bacteria</taxon>
        <taxon>Pseudomonadati</taxon>
        <taxon>Pseudomonadota</taxon>
        <taxon>Gammaproteobacteria</taxon>
        <taxon>Pseudomonadales</taxon>
        <taxon>Pseudomonadaceae</taxon>
        <taxon>Aquipseudomonas</taxon>
    </lineage>
</organism>